<dbReference type="GO" id="GO:0004252">
    <property type="term" value="F:serine-type endopeptidase activity"/>
    <property type="evidence" value="ECO:0007669"/>
    <property type="project" value="InterPro"/>
</dbReference>
<evidence type="ECO:0000259" key="6">
    <source>
        <dbReference type="Pfam" id="PF01694"/>
    </source>
</evidence>
<proteinExistence type="predicted"/>
<dbReference type="EMBL" id="FOUU01000002">
    <property type="protein sequence ID" value="SFM63373.1"/>
    <property type="molecule type" value="Genomic_DNA"/>
</dbReference>
<keyword evidence="4 5" id="KW-0472">Membrane</keyword>
<evidence type="ECO:0000256" key="4">
    <source>
        <dbReference type="ARBA" id="ARBA00023136"/>
    </source>
</evidence>
<organism evidence="7 8">
    <name type="scientific">Thermodesulforhabdus norvegica</name>
    <dbReference type="NCBI Taxonomy" id="39841"/>
    <lineage>
        <taxon>Bacteria</taxon>
        <taxon>Pseudomonadati</taxon>
        <taxon>Thermodesulfobacteriota</taxon>
        <taxon>Syntrophobacteria</taxon>
        <taxon>Syntrophobacterales</taxon>
        <taxon>Thermodesulforhabdaceae</taxon>
        <taxon>Thermodesulforhabdus</taxon>
    </lineage>
</organism>
<evidence type="ECO:0000313" key="8">
    <source>
        <dbReference type="Proteomes" id="UP000199611"/>
    </source>
</evidence>
<keyword evidence="2 5" id="KW-0812">Transmembrane</keyword>
<dbReference type="InterPro" id="IPR022764">
    <property type="entry name" value="Peptidase_S54_rhomboid_dom"/>
</dbReference>
<dbReference type="InterPro" id="IPR050925">
    <property type="entry name" value="Rhomboid_protease_S54"/>
</dbReference>
<dbReference type="OrthoDB" id="9813074at2"/>
<dbReference type="SUPFAM" id="SSF144091">
    <property type="entry name" value="Rhomboid-like"/>
    <property type="match status" value="1"/>
</dbReference>
<evidence type="ECO:0000256" key="1">
    <source>
        <dbReference type="ARBA" id="ARBA00004141"/>
    </source>
</evidence>
<evidence type="ECO:0000313" key="7">
    <source>
        <dbReference type="EMBL" id="SFM63373.1"/>
    </source>
</evidence>
<comment type="subcellular location">
    <subcellularLocation>
        <location evidence="1">Membrane</location>
        <topology evidence="1">Multi-pass membrane protein</topology>
    </subcellularLocation>
</comment>
<dbReference type="GO" id="GO:0006508">
    <property type="term" value="P:proteolysis"/>
    <property type="evidence" value="ECO:0007669"/>
    <property type="project" value="UniProtKB-KW"/>
</dbReference>
<evidence type="ECO:0000256" key="2">
    <source>
        <dbReference type="ARBA" id="ARBA00022692"/>
    </source>
</evidence>
<dbReference type="Proteomes" id="UP000199611">
    <property type="component" value="Unassembled WGS sequence"/>
</dbReference>
<dbReference type="RefSeq" id="WP_093393859.1">
    <property type="nucleotide sequence ID" value="NZ_FOUU01000002.1"/>
</dbReference>
<dbReference type="PANTHER" id="PTHR43731:SF26">
    <property type="entry name" value="RHOMBOID-LIKE PROTEIN 10, CHLOROPLASTIC"/>
    <property type="match status" value="1"/>
</dbReference>
<protein>
    <submittedName>
        <fullName evidence="7">Membrane associated serine protease, rhomboid family</fullName>
    </submittedName>
</protein>
<dbReference type="Gene3D" id="1.20.1540.10">
    <property type="entry name" value="Rhomboid-like"/>
    <property type="match status" value="1"/>
</dbReference>
<feature type="transmembrane region" description="Helical" evidence="5">
    <location>
        <begin position="15"/>
        <end position="34"/>
    </location>
</feature>
<dbReference type="PROSITE" id="PS51257">
    <property type="entry name" value="PROKAR_LIPOPROTEIN"/>
    <property type="match status" value="1"/>
</dbReference>
<dbReference type="STRING" id="39841.SAMN05660836_00943"/>
<gene>
    <name evidence="7" type="ORF">SAMN05660836_00943</name>
</gene>
<feature type="transmembrane region" description="Helical" evidence="5">
    <location>
        <begin position="70"/>
        <end position="94"/>
    </location>
</feature>
<sequence length="225" mass="25324">MIPLRDANPSYRTPVVNYLIIASCIVVFLYELTLGPYVGEFFLLYGLVPARYFRLDVAVHFSLIEQIIPFFSSMFLHGGWLHLIGNMWTLYIFGDNVESALGHLRYFLFYLLSGLIAALIHLITNPLSPVPTVGASGAISGVMGAYMILYPRARVLTLVPIFIFIQIVEIPAFVFLGLWFILQFYSGTLSLLAGAQVGGIAWWAHIGGFIGGIVLLRFFRVRRWR</sequence>
<keyword evidence="8" id="KW-1185">Reference proteome</keyword>
<dbReference type="GO" id="GO:0016020">
    <property type="term" value="C:membrane"/>
    <property type="evidence" value="ECO:0007669"/>
    <property type="project" value="UniProtKB-SubCell"/>
</dbReference>
<feature type="transmembrane region" description="Helical" evidence="5">
    <location>
        <begin position="161"/>
        <end position="182"/>
    </location>
</feature>
<dbReference type="InterPro" id="IPR035952">
    <property type="entry name" value="Rhomboid-like_sf"/>
</dbReference>
<keyword evidence="3 5" id="KW-1133">Transmembrane helix</keyword>
<dbReference type="PANTHER" id="PTHR43731">
    <property type="entry name" value="RHOMBOID PROTEASE"/>
    <property type="match status" value="1"/>
</dbReference>
<evidence type="ECO:0000256" key="3">
    <source>
        <dbReference type="ARBA" id="ARBA00022989"/>
    </source>
</evidence>
<feature type="domain" description="Peptidase S54 rhomboid" evidence="6">
    <location>
        <begin position="66"/>
        <end position="217"/>
    </location>
</feature>
<reference evidence="7 8" key="1">
    <citation type="submission" date="2016-10" db="EMBL/GenBank/DDBJ databases">
        <authorList>
            <person name="de Groot N.N."/>
        </authorList>
    </citation>
    <scope>NUCLEOTIDE SEQUENCE [LARGE SCALE GENOMIC DNA]</scope>
    <source>
        <strain evidence="7 8">DSM 9990</strain>
    </source>
</reference>
<feature type="transmembrane region" description="Helical" evidence="5">
    <location>
        <begin position="202"/>
        <end position="219"/>
    </location>
</feature>
<feature type="transmembrane region" description="Helical" evidence="5">
    <location>
        <begin position="106"/>
        <end position="124"/>
    </location>
</feature>
<evidence type="ECO:0000256" key="5">
    <source>
        <dbReference type="SAM" id="Phobius"/>
    </source>
</evidence>
<dbReference type="AlphaFoldDB" id="A0A1I4SGF4"/>
<feature type="transmembrane region" description="Helical" evidence="5">
    <location>
        <begin position="130"/>
        <end position="149"/>
    </location>
</feature>
<dbReference type="FunFam" id="1.20.1540.10:FF:000027">
    <property type="entry name" value="Rhomboid family intramembrane serine protease"/>
    <property type="match status" value="1"/>
</dbReference>
<name>A0A1I4SGF4_9BACT</name>
<keyword evidence="7" id="KW-0378">Hydrolase</keyword>
<keyword evidence="7" id="KW-0645">Protease</keyword>
<dbReference type="Pfam" id="PF01694">
    <property type="entry name" value="Rhomboid"/>
    <property type="match status" value="1"/>
</dbReference>
<accession>A0A1I4SGF4</accession>